<accession>A0A8H6VZF2</accession>
<reference evidence="2" key="1">
    <citation type="submission" date="2020-05" db="EMBL/GenBank/DDBJ databases">
        <title>Mycena genomes resolve the evolution of fungal bioluminescence.</title>
        <authorList>
            <person name="Tsai I.J."/>
        </authorList>
    </citation>
    <scope>NUCLEOTIDE SEQUENCE</scope>
    <source>
        <strain evidence="2">110903Hualien_Pintung</strain>
    </source>
</reference>
<evidence type="ECO:0000313" key="2">
    <source>
        <dbReference type="EMBL" id="KAF7295938.1"/>
    </source>
</evidence>
<comment type="caution">
    <text evidence="2">The sequence shown here is derived from an EMBL/GenBank/DDBJ whole genome shotgun (WGS) entry which is preliminary data.</text>
</comment>
<organism evidence="2 3">
    <name type="scientific">Mycena chlorophos</name>
    <name type="common">Agaric fungus</name>
    <name type="synonym">Agaricus chlorophos</name>
    <dbReference type="NCBI Taxonomy" id="658473"/>
    <lineage>
        <taxon>Eukaryota</taxon>
        <taxon>Fungi</taxon>
        <taxon>Dikarya</taxon>
        <taxon>Basidiomycota</taxon>
        <taxon>Agaricomycotina</taxon>
        <taxon>Agaricomycetes</taxon>
        <taxon>Agaricomycetidae</taxon>
        <taxon>Agaricales</taxon>
        <taxon>Marasmiineae</taxon>
        <taxon>Mycenaceae</taxon>
        <taxon>Mycena</taxon>
    </lineage>
</organism>
<dbReference type="EMBL" id="JACAZE010000018">
    <property type="protein sequence ID" value="KAF7295938.1"/>
    <property type="molecule type" value="Genomic_DNA"/>
</dbReference>
<name>A0A8H6VZF2_MYCCL</name>
<evidence type="ECO:0000256" key="1">
    <source>
        <dbReference type="SAM" id="MobiDB-lite"/>
    </source>
</evidence>
<feature type="region of interest" description="Disordered" evidence="1">
    <location>
        <begin position="76"/>
        <end position="95"/>
    </location>
</feature>
<protein>
    <submittedName>
        <fullName evidence="2">Uncharacterized protein</fullName>
    </submittedName>
</protein>
<keyword evidence="3" id="KW-1185">Reference proteome</keyword>
<gene>
    <name evidence="2" type="ORF">HMN09_01138000</name>
</gene>
<sequence>MTSSLSASTAPASTRYFTCIPVNAAHSPVLLLFVAPAPDGRAGMTSLRARETEPGDISDGRTPSGLTAYLFVVPSQKGAHPERPHQPSATPIPAPTPTLPTLMTEPLSLSYSFFFRSPLRGTPALLEVRQANSETAPPPLLSTSSSSPSTGAVDAHAAFALLPVPLYTKRGTSPFPLNLLHRQPVGETTEAMVSSIPTHPFTYVQHSHTIAGHGFRATRRQNAPSGRFYAISDFQRTALTTSIPALYPPRMQPTHASTHNALDYTAHSRRPALTATGHVERYAHTDFDTAR</sequence>
<dbReference type="Proteomes" id="UP000613580">
    <property type="component" value="Unassembled WGS sequence"/>
</dbReference>
<evidence type="ECO:0000313" key="3">
    <source>
        <dbReference type="Proteomes" id="UP000613580"/>
    </source>
</evidence>
<proteinExistence type="predicted"/>
<dbReference type="AlphaFoldDB" id="A0A8H6VZF2"/>